<dbReference type="EMBL" id="JBEFKJ010000028">
    <property type="protein sequence ID" value="KAL2038946.1"/>
    <property type="molecule type" value="Genomic_DNA"/>
</dbReference>
<evidence type="ECO:0000313" key="3">
    <source>
        <dbReference type="Proteomes" id="UP001590950"/>
    </source>
</evidence>
<name>A0ABR4A1X0_9LECA</name>
<feature type="region of interest" description="Disordered" evidence="1">
    <location>
        <begin position="215"/>
        <end position="242"/>
    </location>
</feature>
<feature type="region of interest" description="Disordered" evidence="1">
    <location>
        <begin position="383"/>
        <end position="407"/>
    </location>
</feature>
<feature type="region of interest" description="Disordered" evidence="1">
    <location>
        <begin position="347"/>
        <end position="369"/>
    </location>
</feature>
<reference evidence="2 3" key="1">
    <citation type="submission" date="2024-09" db="EMBL/GenBank/DDBJ databases">
        <title>Rethinking Asexuality: The Enigmatic Case of Functional Sexual Genes in Lepraria (Stereocaulaceae).</title>
        <authorList>
            <person name="Doellman M."/>
            <person name="Sun Y."/>
            <person name="Barcenas-Pena A."/>
            <person name="Lumbsch H.T."/>
            <person name="Grewe F."/>
        </authorList>
    </citation>
    <scope>NUCLEOTIDE SEQUENCE [LARGE SCALE GENOMIC DNA]</scope>
    <source>
        <strain evidence="2 3">Mercado 3170</strain>
    </source>
</reference>
<organism evidence="2 3">
    <name type="scientific">Stereocaulon virgatum</name>
    <dbReference type="NCBI Taxonomy" id="373712"/>
    <lineage>
        <taxon>Eukaryota</taxon>
        <taxon>Fungi</taxon>
        <taxon>Dikarya</taxon>
        <taxon>Ascomycota</taxon>
        <taxon>Pezizomycotina</taxon>
        <taxon>Lecanoromycetes</taxon>
        <taxon>OSLEUM clade</taxon>
        <taxon>Lecanoromycetidae</taxon>
        <taxon>Lecanorales</taxon>
        <taxon>Lecanorineae</taxon>
        <taxon>Stereocaulaceae</taxon>
        <taxon>Stereocaulon</taxon>
    </lineage>
</organism>
<feature type="compositionally biased region" description="Polar residues" evidence="1">
    <location>
        <begin position="383"/>
        <end position="398"/>
    </location>
</feature>
<sequence>MVALLHRLLALTRVTNDSPMVSPPRASHCFFGGLCRAQRPSDRPNHSLNPNISLLFHGSCSQCHYYHNGHEFTFSLNSEEHTRLTCQRCGSHMFGIGRTPTTFTLASVETGFPLDIGACVQELPQPPETHDSPEIVSRPHERDITDPKYDFDSISQSAPPDLRKEESTKAVNIDTGASPNAVKPGAEATALTEFGDTGSPQTRPKHALPVIPRHPRTIRGQLKDSQIPPSRKRTRSGTGITDLGLDAANDTSHTGLLSPHTSNTTIPIERTIGETPISAPSLKRPSFRFYQNPRGELVDTAVEGQVDRLARPRAQCRKQTIQRENDLSVQCKCSGECVCMKTSMTARARVESPENRSSSTSQPSQNYRGHYFSHIGHQFTSTSFYAGTSSPGAENQQRLFDPNRRSRLQGVQNTLVTRTDYAPEKDSALAPVIDAPRIPGTAFSGSNVAASNGHVNSQASPDLDVSGSDDHNEYQGYQPLVNGVDLQTNNIISDRTPTPESSEGILTQRNHDQIDGLSHQTPTLEPDGLMNALEELATHETRASLDRASQAAEENNLDLRL</sequence>
<feature type="region of interest" description="Disordered" evidence="1">
    <location>
        <begin position="542"/>
        <end position="561"/>
    </location>
</feature>
<accession>A0ABR4A1X0</accession>
<feature type="compositionally biased region" description="Basic and acidic residues" evidence="1">
    <location>
        <begin position="128"/>
        <end position="151"/>
    </location>
</feature>
<proteinExistence type="predicted"/>
<protein>
    <submittedName>
        <fullName evidence="2">Uncharacterized protein</fullName>
    </submittedName>
</protein>
<evidence type="ECO:0000256" key="1">
    <source>
        <dbReference type="SAM" id="MobiDB-lite"/>
    </source>
</evidence>
<keyword evidence="3" id="KW-1185">Reference proteome</keyword>
<feature type="region of interest" description="Disordered" evidence="1">
    <location>
        <begin position="124"/>
        <end position="185"/>
    </location>
</feature>
<comment type="caution">
    <text evidence="2">The sequence shown here is derived from an EMBL/GenBank/DDBJ whole genome shotgun (WGS) entry which is preliminary data.</text>
</comment>
<gene>
    <name evidence="2" type="ORF">N7G274_008286</name>
</gene>
<dbReference type="Proteomes" id="UP001590950">
    <property type="component" value="Unassembled WGS sequence"/>
</dbReference>
<feature type="compositionally biased region" description="Polar residues" evidence="1">
    <location>
        <begin position="355"/>
        <end position="367"/>
    </location>
</feature>
<evidence type="ECO:0000313" key="2">
    <source>
        <dbReference type="EMBL" id="KAL2038946.1"/>
    </source>
</evidence>